<evidence type="ECO:0000256" key="5">
    <source>
        <dbReference type="ARBA" id="ARBA00022989"/>
    </source>
</evidence>
<comment type="subcellular location">
    <subcellularLocation>
        <location evidence="1">Cell membrane</location>
        <topology evidence="1">Multi-pass membrane protein</topology>
    </subcellularLocation>
</comment>
<keyword evidence="8" id="KW-0564">Palmitate</keyword>
<dbReference type="GO" id="GO:0004995">
    <property type="term" value="F:tachykinin receptor activity"/>
    <property type="evidence" value="ECO:0007669"/>
    <property type="project" value="InterPro"/>
</dbReference>
<proteinExistence type="inferred from homology"/>
<feature type="transmembrane region" description="Helical" evidence="20">
    <location>
        <begin position="275"/>
        <end position="297"/>
    </location>
</feature>
<evidence type="ECO:0000256" key="16">
    <source>
        <dbReference type="ARBA" id="ARBA00032354"/>
    </source>
</evidence>
<dbReference type="PRINTS" id="PR01026">
    <property type="entry name" value="NEUROKININ3R"/>
</dbReference>
<evidence type="ECO:0000256" key="7">
    <source>
        <dbReference type="ARBA" id="ARBA00023136"/>
    </source>
</evidence>
<keyword evidence="13" id="KW-0449">Lipoprotein</keyword>
<dbReference type="PROSITE" id="PS00237">
    <property type="entry name" value="G_PROTEIN_RECEP_F1_1"/>
    <property type="match status" value="1"/>
</dbReference>
<dbReference type="Ensembl" id="ENSSANT00000068545.1">
    <property type="protein sequence ID" value="ENSSANP00000064479.1"/>
    <property type="gene ID" value="ENSSANG00000032146.1"/>
</dbReference>
<evidence type="ECO:0000256" key="19">
    <source>
        <dbReference type="SAM" id="MobiDB-lite"/>
    </source>
</evidence>
<dbReference type="Proteomes" id="UP000472260">
    <property type="component" value="Unassembled WGS sequence"/>
</dbReference>
<dbReference type="GO" id="GO:0097225">
    <property type="term" value="C:sperm midpiece"/>
    <property type="evidence" value="ECO:0007669"/>
    <property type="project" value="TreeGrafter"/>
</dbReference>
<keyword evidence="7 20" id="KW-0472">Membrane</keyword>
<comment type="similarity">
    <text evidence="18">Belongs to the G-protein coupled receptor 1 family.</text>
</comment>
<evidence type="ECO:0000256" key="17">
    <source>
        <dbReference type="PIRSR" id="PIRSR601681-50"/>
    </source>
</evidence>
<evidence type="ECO:0000256" key="8">
    <source>
        <dbReference type="ARBA" id="ARBA00023139"/>
    </source>
</evidence>
<dbReference type="PANTHER" id="PTHR46925:SF1">
    <property type="entry name" value="NEUROMEDIN-K RECEPTOR"/>
    <property type="match status" value="1"/>
</dbReference>
<keyword evidence="23" id="KW-1185">Reference proteome</keyword>
<dbReference type="PROSITE" id="PS50262">
    <property type="entry name" value="G_PROTEIN_RECEP_F1_2"/>
    <property type="match status" value="1"/>
</dbReference>
<feature type="transmembrane region" description="Helical" evidence="20">
    <location>
        <begin position="235"/>
        <end position="255"/>
    </location>
</feature>
<dbReference type="InterPro" id="IPR001681">
    <property type="entry name" value="Neurokn_rcpt"/>
</dbReference>
<dbReference type="InterPro" id="IPR017452">
    <property type="entry name" value="GPCR_Rhodpsn_7TM"/>
</dbReference>
<sequence length="437" mass="49680">MSSSRNSSNFNHTNRFAQPPWRVALWSLAFALVLLVAVTGNLIVIWIIVAHKRMRTVTNYFLLNLAVSDVCVAALNALVNFVYGAHGDWYFSSAYCRFQNFYPVTAVFASIYSMSAIALDRYMAIIHPMKPRLSATATKGMIACVWILAAFLAFPLCFYSITEVRPHRTVCYVAWPRRDDDAFIYHVIVAVLVYLLPLVLMAATYSRVGLTLWGGGFPGRSSENLQGHLQAKRKVVKMMVIVVVTFAICWLPYHVYFIVTSFNRKLKRIKSIQQVYLSVLWLSMSSSMYNPIIYCCLNSRFRAGFKRVFRWCPFIHVSDSDELELQSTRFQQNRQSSLYTVTRVESCPDAHANPSRRKSSSTNHRSSLMGQSRPSVQPLLNGGLHEPPQNTGLRADSGAETTGQLHLHQLCVLQLIYKITRHTYKTEHLEDTPRPAC</sequence>
<protein>
    <recommendedName>
        <fullName evidence="2">Neuromedin-K receptor</fullName>
    </recommendedName>
    <alternativeName>
        <fullName evidence="16">NK-3 receptor</fullName>
    </alternativeName>
    <alternativeName>
        <fullName evidence="14">Neurokinin B receptor</fullName>
    </alternativeName>
    <alternativeName>
        <fullName evidence="15">Tachykinin receptor 3</fullName>
    </alternativeName>
</protein>
<evidence type="ECO:0000256" key="13">
    <source>
        <dbReference type="ARBA" id="ARBA00023288"/>
    </source>
</evidence>
<evidence type="ECO:0000256" key="11">
    <source>
        <dbReference type="ARBA" id="ARBA00023180"/>
    </source>
</evidence>
<evidence type="ECO:0000256" key="10">
    <source>
        <dbReference type="ARBA" id="ARBA00023170"/>
    </source>
</evidence>
<organism evidence="22 23">
    <name type="scientific">Sinocyclocheilus anshuiensis</name>
    <dbReference type="NCBI Taxonomy" id="1608454"/>
    <lineage>
        <taxon>Eukaryota</taxon>
        <taxon>Metazoa</taxon>
        <taxon>Chordata</taxon>
        <taxon>Craniata</taxon>
        <taxon>Vertebrata</taxon>
        <taxon>Euteleostomi</taxon>
        <taxon>Actinopterygii</taxon>
        <taxon>Neopterygii</taxon>
        <taxon>Teleostei</taxon>
        <taxon>Ostariophysi</taxon>
        <taxon>Cypriniformes</taxon>
        <taxon>Cyprinidae</taxon>
        <taxon>Cyprininae</taxon>
        <taxon>Sinocyclocheilus</taxon>
    </lineage>
</organism>
<evidence type="ECO:0000313" key="22">
    <source>
        <dbReference type="Ensembl" id="ENSSANP00000064479.1"/>
    </source>
</evidence>
<dbReference type="InterPro" id="IPR000276">
    <property type="entry name" value="GPCR_Rhodpsn"/>
</dbReference>
<keyword evidence="3" id="KW-1003">Cell membrane</keyword>
<feature type="disulfide bond" evidence="17">
    <location>
        <begin position="96"/>
        <end position="171"/>
    </location>
</feature>
<keyword evidence="11" id="KW-0325">Glycoprotein</keyword>
<feature type="compositionally biased region" description="Polar residues" evidence="19">
    <location>
        <begin position="360"/>
        <end position="375"/>
    </location>
</feature>
<dbReference type="AlphaFoldDB" id="A0A671PYW2"/>
<reference evidence="22" key="2">
    <citation type="submission" date="2025-09" db="UniProtKB">
        <authorList>
            <consortium name="Ensembl"/>
        </authorList>
    </citation>
    <scope>IDENTIFICATION</scope>
</reference>
<feature type="transmembrane region" description="Helical" evidence="20">
    <location>
        <begin position="140"/>
        <end position="162"/>
    </location>
</feature>
<evidence type="ECO:0000256" key="6">
    <source>
        <dbReference type="ARBA" id="ARBA00023040"/>
    </source>
</evidence>
<evidence type="ECO:0000259" key="21">
    <source>
        <dbReference type="PROSITE" id="PS50262"/>
    </source>
</evidence>
<keyword evidence="12 18" id="KW-0807">Transducer</keyword>
<evidence type="ECO:0000256" key="9">
    <source>
        <dbReference type="ARBA" id="ARBA00023157"/>
    </source>
</evidence>
<dbReference type="PRINTS" id="PR00237">
    <property type="entry name" value="GPCRRHODOPSN"/>
</dbReference>
<evidence type="ECO:0000256" key="2">
    <source>
        <dbReference type="ARBA" id="ARBA00020039"/>
    </source>
</evidence>
<keyword evidence="6 18" id="KW-0297">G-protein coupled receptor</keyword>
<dbReference type="Pfam" id="PF00001">
    <property type="entry name" value="7tm_1"/>
    <property type="match status" value="1"/>
</dbReference>
<evidence type="ECO:0000256" key="15">
    <source>
        <dbReference type="ARBA" id="ARBA00031717"/>
    </source>
</evidence>
<keyword evidence="10 18" id="KW-0675">Receptor</keyword>
<accession>A0A671PYW2</accession>
<name>A0A671PYW2_9TELE</name>
<evidence type="ECO:0000256" key="4">
    <source>
        <dbReference type="ARBA" id="ARBA00022692"/>
    </source>
</evidence>
<feature type="transmembrane region" description="Helical" evidence="20">
    <location>
        <begin position="182"/>
        <end position="203"/>
    </location>
</feature>
<dbReference type="InterPro" id="IPR001013">
    <property type="entry name" value="NK3_rcpt"/>
</dbReference>
<dbReference type="GO" id="GO:0005886">
    <property type="term" value="C:plasma membrane"/>
    <property type="evidence" value="ECO:0007669"/>
    <property type="project" value="UniProtKB-SubCell"/>
</dbReference>
<evidence type="ECO:0000256" key="12">
    <source>
        <dbReference type="ARBA" id="ARBA00023224"/>
    </source>
</evidence>
<keyword evidence="5 20" id="KW-1133">Transmembrane helix</keyword>
<evidence type="ECO:0000256" key="20">
    <source>
        <dbReference type="SAM" id="Phobius"/>
    </source>
</evidence>
<dbReference type="GO" id="GO:1902093">
    <property type="term" value="P:positive regulation of flagellated sperm motility"/>
    <property type="evidence" value="ECO:0007669"/>
    <property type="project" value="TreeGrafter"/>
</dbReference>
<evidence type="ECO:0000256" key="18">
    <source>
        <dbReference type="RuleBase" id="RU000688"/>
    </source>
</evidence>
<feature type="transmembrane region" description="Helical" evidence="20">
    <location>
        <begin position="101"/>
        <end position="119"/>
    </location>
</feature>
<dbReference type="SMART" id="SM01381">
    <property type="entry name" value="7TM_GPCR_Srsx"/>
    <property type="match status" value="1"/>
</dbReference>
<evidence type="ECO:0000256" key="3">
    <source>
        <dbReference type="ARBA" id="ARBA00022475"/>
    </source>
</evidence>
<dbReference type="PANTHER" id="PTHR46925">
    <property type="entry name" value="G-PROTEIN COUPLED RECEPTOR TKR-1-RELATED"/>
    <property type="match status" value="1"/>
</dbReference>
<feature type="domain" description="G-protein coupled receptors family 1 profile" evidence="21">
    <location>
        <begin position="40"/>
        <end position="294"/>
    </location>
</feature>
<feature type="transmembrane region" description="Helical" evidence="20">
    <location>
        <begin position="23"/>
        <end position="49"/>
    </location>
</feature>
<dbReference type="Gene3D" id="1.20.1070.10">
    <property type="entry name" value="Rhodopsin 7-helix transmembrane proteins"/>
    <property type="match status" value="1"/>
</dbReference>
<keyword evidence="4 18" id="KW-0812">Transmembrane</keyword>
<dbReference type="FunFam" id="1.20.1070.10:FF:000078">
    <property type="entry name" value="Neuromedin-K receptor"/>
    <property type="match status" value="1"/>
</dbReference>
<evidence type="ECO:0000313" key="23">
    <source>
        <dbReference type="Proteomes" id="UP000472260"/>
    </source>
</evidence>
<dbReference type="SUPFAM" id="SSF81321">
    <property type="entry name" value="Family A G protein-coupled receptor-like"/>
    <property type="match status" value="1"/>
</dbReference>
<reference evidence="22" key="1">
    <citation type="submission" date="2025-08" db="UniProtKB">
        <authorList>
            <consortium name="Ensembl"/>
        </authorList>
    </citation>
    <scope>IDENTIFICATION</scope>
</reference>
<evidence type="ECO:0000256" key="1">
    <source>
        <dbReference type="ARBA" id="ARBA00004651"/>
    </source>
</evidence>
<keyword evidence="9 17" id="KW-1015">Disulfide bond</keyword>
<evidence type="ECO:0000256" key="14">
    <source>
        <dbReference type="ARBA" id="ARBA00031300"/>
    </source>
</evidence>
<gene>
    <name evidence="22" type="primary">LOC107687500</name>
</gene>
<dbReference type="PRINTS" id="PR00244">
    <property type="entry name" value="NEUROKININR"/>
</dbReference>
<feature type="transmembrane region" description="Helical" evidence="20">
    <location>
        <begin position="61"/>
        <end position="81"/>
    </location>
</feature>
<feature type="region of interest" description="Disordered" evidence="19">
    <location>
        <begin position="348"/>
        <end position="399"/>
    </location>
</feature>